<accession>A0A251U8B9</accession>
<dbReference type="InParanoid" id="A0A251U8B9"/>
<evidence type="ECO:0000313" key="1">
    <source>
        <dbReference type="EMBL" id="OTG19283.1"/>
    </source>
</evidence>
<protein>
    <submittedName>
        <fullName evidence="1">Uncharacterized protein</fullName>
    </submittedName>
</protein>
<evidence type="ECO:0000313" key="2">
    <source>
        <dbReference type="Proteomes" id="UP000215914"/>
    </source>
</evidence>
<dbReference type="Proteomes" id="UP000215914">
    <property type="component" value="Chromosome 8"/>
</dbReference>
<organism evidence="1 2">
    <name type="scientific">Helianthus annuus</name>
    <name type="common">Common sunflower</name>
    <dbReference type="NCBI Taxonomy" id="4232"/>
    <lineage>
        <taxon>Eukaryota</taxon>
        <taxon>Viridiplantae</taxon>
        <taxon>Streptophyta</taxon>
        <taxon>Embryophyta</taxon>
        <taxon>Tracheophyta</taxon>
        <taxon>Spermatophyta</taxon>
        <taxon>Magnoliopsida</taxon>
        <taxon>eudicotyledons</taxon>
        <taxon>Gunneridae</taxon>
        <taxon>Pentapetalae</taxon>
        <taxon>asterids</taxon>
        <taxon>campanulids</taxon>
        <taxon>Asterales</taxon>
        <taxon>Asteraceae</taxon>
        <taxon>Asteroideae</taxon>
        <taxon>Heliantheae alliance</taxon>
        <taxon>Heliantheae</taxon>
        <taxon>Helianthus</taxon>
    </lineage>
</organism>
<keyword evidence="2" id="KW-1185">Reference proteome</keyword>
<dbReference type="AlphaFoldDB" id="A0A251U8B9"/>
<gene>
    <name evidence="1" type="ORF">HannXRQ_Chr08g0232371</name>
</gene>
<dbReference type="EMBL" id="CM007897">
    <property type="protein sequence ID" value="OTG19283.1"/>
    <property type="molecule type" value="Genomic_DNA"/>
</dbReference>
<sequence length="51" mass="6024">MANTTYNTLPKNLLPFSNLKKIYIYSASYPYYTISHLHNFLKIYIFKIACS</sequence>
<proteinExistence type="predicted"/>
<reference evidence="2" key="1">
    <citation type="journal article" date="2017" name="Nature">
        <title>The sunflower genome provides insights into oil metabolism, flowering and Asterid evolution.</title>
        <authorList>
            <person name="Badouin H."/>
            <person name="Gouzy J."/>
            <person name="Grassa C.J."/>
            <person name="Murat F."/>
            <person name="Staton S.E."/>
            <person name="Cottret L."/>
            <person name="Lelandais-Briere C."/>
            <person name="Owens G.L."/>
            <person name="Carrere S."/>
            <person name="Mayjonade B."/>
            <person name="Legrand L."/>
            <person name="Gill N."/>
            <person name="Kane N.C."/>
            <person name="Bowers J.E."/>
            <person name="Hubner S."/>
            <person name="Bellec A."/>
            <person name="Berard A."/>
            <person name="Berges H."/>
            <person name="Blanchet N."/>
            <person name="Boniface M.C."/>
            <person name="Brunel D."/>
            <person name="Catrice O."/>
            <person name="Chaidir N."/>
            <person name="Claudel C."/>
            <person name="Donnadieu C."/>
            <person name="Faraut T."/>
            <person name="Fievet G."/>
            <person name="Helmstetter N."/>
            <person name="King M."/>
            <person name="Knapp S.J."/>
            <person name="Lai Z."/>
            <person name="Le Paslier M.C."/>
            <person name="Lippi Y."/>
            <person name="Lorenzon L."/>
            <person name="Mandel J.R."/>
            <person name="Marage G."/>
            <person name="Marchand G."/>
            <person name="Marquand E."/>
            <person name="Bret-Mestries E."/>
            <person name="Morien E."/>
            <person name="Nambeesan S."/>
            <person name="Nguyen T."/>
            <person name="Pegot-Espagnet P."/>
            <person name="Pouilly N."/>
            <person name="Raftis F."/>
            <person name="Sallet E."/>
            <person name="Schiex T."/>
            <person name="Thomas J."/>
            <person name="Vandecasteele C."/>
            <person name="Vares D."/>
            <person name="Vear F."/>
            <person name="Vautrin S."/>
            <person name="Crespi M."/>
            <person name="Mangin B."/>
            <person name="Burke J.M."/>
            <person name="Salse J."/>
            <person name="Munos S."/>
            <person name="Vincourt P."/>
            <person name="Rieseberg L.H."/>
            <person name="Langlade N.B."/>
        </authorList>
    </citation>
    <scope>NUCLEOTIDE SEQUENCE [LARGE SCALE GENOMIC DNA]</scope>
    <source>
        <strain evidence="2">cv. SF193</strain>
    </source>
</reference>
<name>A0A251U8B9_HELAN</name>